<dbReference type="GO" id="GO:0005524">
    <property type="term" value="F:ATP binding"/>
    <property type="evidence" value="ECO:0007669"/>
    <property type="project" value="UniProtKB-KW"/>
</dbReference>
<evidence type="ECO:0000256" key="13">
    <source>
        <dbReference type="ARBA" id="ARBA00023152"/>
    </source>
</evidence>
<keyword evidence="9" id="KW-0547">Nucleotide-binding</keyword>
<comment type="subcellular location">
    <subcellularLocation>
        <location evidence="3">Cytoplasm</location>
    </subcellularLocation>
</comment>
<dbReference type="GO" id="GO:0006002">
    <property type="term" value="P:fructose 6-phosphate metabolic process"/>
    <property type="evidence" value="ECO:0007669"/>
    <property type="project" value="InterPro"/>
</dbReference>
<accession>A0A437KA77</accession>
<name>A0A437KA77_9BACI</name>
<dbReference type="EC" id="2.7.1.11" evidence="5"/>
<proteinExistence type="inferred from homology"/>
<dbReference type="AlphaFoldDB" id="A0A437KA77"/>
<dbReference type="PRINTS" id="PR00476">
    <property type="entry name" value="PHFRCTKINASE"/>
</dbReference>
<dbReference type="GO" id="GO:0016208">
    <property type="term" value="F:AMP binding"/>
    <property type="evidence" value="ECO:0007669"/>
    <property type="project" value="TreeGrafter"/>
</dbReference>
<comment type="catalytic activity">
    <reaction evidence="15">
        <text>beta-D-fructose 6-phosphate + ATP = beta-D-fructose 1,6-bisphosphate + ADP + H(+)</text>
        <dbReference type="Rhea" id="RHEA:16109"/>
        <dbReference type="ChEBI" id="CHEBI:15378"/>
        <dbReference type="ChEBI" id="CHEBI:30616"/>
        <dbReference type="ChEBI" id="CHEBI:32966"/>
        <dbReference type="ChEBI" id="CHEBI:57634"/>
        <dbReference type="ChEBI" id="CHEBI:456216"/>
        <dbReference type="EC" id="2.7.1.11"/>
    </reaction>
</comment>
<dbReference type="PIRSF" id="PIRSF000532">
    <property type="entry name" value="ATP_PFK_prok"/>
    <property type="match status" value="1"/>
</dbReference>
<dbReference type="PANTHER" id="PTHR13697">
    <property type="entry name" value="PHOSPHOFRUCTOKINASE"/>
    <property type="match status" value="1"/>
</dbReference>
<keyword evidence="12" id="KW-0460">Magnesium</keyword>
<dbReference type="SUPFAM" id="SSF53784">
    <property type="entry name" value="Phosphofructokinase"/>
    <property type="match status" value="1"/>
</dbReference>
<evidence type="ECO:0000313" key="18">
    <source>
        <dbReference type="Proteomes" id="UP000288024"/>
    </source>
</evidence>
<dbReference type="GO" id="GO:0042802">
    <property type="term" value="F:identical protein binding"/>
    <property type="evidence" value="ECO:0007669"/>
    <property type="project" value="TreeGrafter"/>
</dbReference>
<dbReference type="InterPro" id="IPR000023">
    <property type="entry name" value="Phosphofructokinase_dom"/>
</dbReference>
<dbReference type="Proteomes" id="UP000288024">
    <property type="component" value="Unassembled WGS sequence"/>
</dbReference>
<gene>
    <name evidence="17" type="ORF">EM808_15295</name>
</gene>
<comment type="function">
    <text evidence="2">Catalyzes the phosphorylation of D-fructose 6-phosphate to fructose 1,6-bisphosphate by ATP, the first committing step of glycolysis.</text>
</comment>
<feature type="domain" description="Phosphofructokinase" evidence="16">
    <location>
        <begin position="3"/>
        <end position="271"/>
    </location>
</feature>
<evidence type="ECO:0000256" key="3">
    <source>
        <dbReference type="ARBA" id="ARBA00004496"/>
    </source>
</evidence>
<dbReference type="PANTHER" id="PTHR13697:SF4">
    <property type="entry name" value="ATP-DEPENDENT 6-PHOSPHOFRUCTOKINASE"/>
    <property type="match status" value="1"/>
</dbReference>
<dbReference type="InterPro" id="IPR012003">
    <property type="entry name" value="ATP_PFK_prok-type"/>
</dbReference>
<dbReference type="RefSeq" id="WP_127739063.1">
    <property type="nucleotide sequence ID" value="NZ_RZTZ01000005.1"/>
</dbReference>
<comment type="similarity">
    <text evidence="14">Belongs to the phosphofructokinase type A (PFKA) family.</text>
</comment>
<evidence type="ECO:0000256" key="8">
    <source>
        <dbReference type="ARBA" id="ARBA00022723"/>
    </source>
</evidence>
<dbReference type="GO" id="GO:0061621">
    <property type="term" value="P:canonical glycolysis"/>
    <property type="evidence" value="ECO:0007669"/>
    <property type="project" value="TreeGrafter"/>
</dbReference>
<dbReference type="GO" id="GO:0030388">
    <property type="term" value="P:fructose 1,6-bisphosphate metabolic process"/>
    <property type="evidence" value="ECO:0007669"/>
    <property type="project" value="TreeGrafter"/>
</dbReference>
<comment type="caution">
    <text evidence="17">The sequence shown here is derived from an EMBL/GenBank/DDBJ whole genome shotgun (WGS) entry which is preliminary data.</text>
</comment>
<evidence type="ECO:0000256" key="12">
    <source>
        <dbReference type="ARBA" id="ARBA00022842"/>
    </source>
</evidence>
<sequence>MKKLAVITSGGDAPGMNAALFGVVKAAARHDIEVFGCVNGYIGIIKEEFMLLTEAELFKVIDVGGTILGTQRFPEFAEKEIQTKAVDILKKHEIDGLAVIGGDGSYHGARALSQLGFPVAAIPGTIDNDIALTDITLGFHTAVENAVDAIDKVKTSAASHKHIFGIEVMGRQASDIAIWAGLATAADGIIGTNNDWNLEKVLKGIKMSAGKSQIYILAEGAISADQFKAEIESHSEYKVHPLVLGHIQRGGKPSVTDRIMGIKFGEQSVNTLLEGRTGVCLAVQNNQIVELELDKVLHASNNKPFLPFVSQNI</sequence>
<evidence type="ECO:0000256" key="7">
    <source>
        <dbReference type="ARBA" id="ARBA00022679"/>
    </source>
</evidence>
<evidence type="ECO:0000256" key="15">
    <source>
        <dbReference type="ARBA" id="ARBA00048070"/>
    </source>
</evidence>
<dbReference type="NCBIfam" id="NF002872">
    <property type="entry name" value="PRK03202.1"/>
    <property type="match status" value="1"/>
</dbReference>
<dbReference type="Pfam" id="PF00365">
    <property type="entry name" value="PFK"/>
    <property type="match status" value="1"/>
</dbReference>
<dbReference type="GO" id="GO:0003872">
    <property type="term" value="F:6-phosphofructokinase activity"/>
    <property type="evidence" value="ECO:0007669"/>
    <property type="project" value="UniProtKB-EC"/>
</dbReference>
<dbReference type="GO" id="GO:0070095">
    <property type="term" value="F:fructose-6-phosphate binding"/>
    <property type="evidence" value="ECO:0007669"/>
    <property type="project" value="TreeGrafter"/>
</dbReference>
<comment type="pathway">
    <text evidence="4">Carbohydrate degradation; glycolysis; D-glyceraldehyde 3-phosphate and glycerone phosphate from D-glucose: step 3/4.</text>
</comment>
<dbReference type="InterPro" id="IPR022953">
    <property type="entry name" value="ATP_PFK"/>
</dbReference>
<evidence type="ECO:0000256" key="9">
    <source>
        <dbReference type="ARBA" id="ARBA00022741"/>
    </source>
</evidence>
<organism evidence="17 18">
    <name type="scientific">Niallia taxi</name>
    <dbReference type="NCBI Taxonomy" id="2499688"/>
    <lineage>
        <taxon>Bacteria</taxon>
        <taxon>Bacillati</taxon>
        <taxon>Bacillota</taxon>
        <taxon>Bacilli</taxon>
        <taxon>Bacillales</taxon>
        <taxon>Bacillaceae</taxon>
        <taxon>Niallia</taxon>
    </lineage>
</organism>
<dbReference type="EMBL" id="RZTZ01000005">
    <property type="protein sequence ID" value="RVT61606.1"/>
    <property type="molecule type" value="Genomic_DNA"/>
</dbReference>
<dbReference type="GO" id="GO:0048029">
    <property type="term" value="F:monosaccharide binding"/>
    <property type="evidence" value="ECO:0007669"/>
    <property type="project" value="TreeGrafter"/>
</dbReference>
<evidence type="ECO:0000259" key="16">
    <source>
        <dbReference type="Pfam" id="PF00365"/>
    </source>
</evidence>
<keyword evidence="11" id="KW-0067">ATP-binding</keyword>
<dbReference type="UniPathway" id="UPA00109">
    <property type="reaction ID" value="UER00182"/>
</dbReference>
<evidence type="ECO:0000256" key="11">
    <source>
        <dbReference type="ARBA" id="ARBA00022840"/>
    </source>
</evidence>
<reference evidence="17 18" key="1">
    <citation type="submission" date="2019-01" db="EMBL/GenBank/DDBJ databases">
        <title>Bacillus sp. M5HDSG1-1, whole genome shotgun sequence.</title>
        <authorList>
            <person name="Tuo L."/>
        </authorList>
    </citation>
    <scope>NUCLEOTIDE SEQUENCE [LARGE SCALE GENOMIC DNA]</scope>
    <source>
        <strain evidence="17 18">M5HDSG1-1</strain>
    </source>
</reference>
<dbReference type="Gene3D" id="3.40.50.460">
    <property type="entry name" value="Phosphofructokinase domain"/>
    <property type="match status" value="1"/>
</dbReference>
<comment type="cofactor">
    <cofactor evidence="1">
        <name>Mg(2+)</name>
        <dbReference type="ChEBI" id="CHEBI:18420"/>
    </cofactor>
</comment>
<keyword evidence="10 17" id="KW-0418">Kinase</keyword>
<dbReference type="FunFam" id="3.40.50.460:FF:000002">
    <property type="entry name" value="ATP-dependent 6-phosphofructokinase"/>
    <property type="match status" value="1"/>
</dbReference>
<evidence type="ECO:0000256" key="6">
    <source>
        <dbReference type="ARBA" id="ARBA00022490"/>
    </source>
</evidence>
<dbReference type="GO" id="GO:0046872">
    <property type="term" value="F:metal ion binding"/>
    <property type="evidence" value="ECO:0007669"/>
    <property type="project" value="UniProtKB-KW"/>
</dbReference>
<protein>
    <recommendedName>
        <fullName evidence="5">6-phosphofructokinase</fullName>
        <ecNumber evidence="5">2.7.1.11</ecNumber>
    </recommendedName>
</protein>
<evidence type="ECO:0000256" key="1">
    <source>
        <dbReference type="ARBA" id="ARBA00001946"/>
    </source>
</evidence>
<evidence type="ECO:0000256" key="4">
    <source>
        <dbReference type="ARBA" id="ARBA00004679"/>
    </source>
</evidence>
<dbReference type="Gene3D" id="3.40.50.450">
    <property type="match status" value="1"/>
</dbReference>
<dbReference type="GO" id="GO:0005945">
    <property type="term" value="C:6-phosphofructokinase complex"/>
    <property type="evidence" value="ECO:0007669"/>
    <property type="project" value="TreeGrafter"/>
</dbReference>
<keyword evidence="8" id="KW-0479">Metal-binding</keyword>
<keyword evidence="18" id="KW-1185">Reference proteome</keyword>
<keyword evidence="6" id="KW-0963">Cytoplasm</keyword>
<evidence type="ECO:0000256" key="5">
    <source>
        <dbReference type="ARBA" id="ARBA00012055"/>
    </source>
</evidence>
<evidence type="ECO:0000256" key="2">
    <source>
        <dbReference type="ARBA" id="ARBA00002659"/>
    </source>
</evidence>
<evidence type="ECO:0000256" key="14">
    <source>
        <dbReference type="ARBA" id="ARBA00038478"/>
    </source>
</evidence>
<evidence type="ECO:0000313" key="17">
    <source>
        <dbReference type="EMBL" id="RVT61606.1"/>
    </source>
</evidence>
<keyword evidence="13" id="KW-0324">Glycolysis</keyword>
<evidence type="ECO:0000256" key="10">
    <source>
        <dbReference type="ARBA" id="ARBA00022777"/>
    </source>
</evidence>
<keyword evidence="7 17" id="KW-0808">Transferase</keyword>
<dbReference type="InterPro" id="IPR035966">
    <property type="entry name" value="PKF_sf"/>
</dbReference>